<comment type="subcellular location">
    <subcellularLocation>
        <location evidence="2 15">Nucleus</location>
    </subcellularLocation>
</comment>
<keyword evidence="7 15" id="KW-0479">Metal-binding</keyword>
<evidence type="ECO:0000256" key="17">
    <source>
        <dbReference type="SAM" id="Phobius"/>
    </source>
</evidence>
<dbReference type="EMBL" id="BKCP01006071">
    <property type="protein sequence ID" value="GER41135.1"/>
    <property type="molecule type" value="Genomic_DNA"/>
</dbReference>
<evidence type="ECO:0000259" key="18">
    <source>
        <dbReference type="Pfam" id="PF08746"/>
    </source>
</evidence>
<keyword evidence="14 15" id="KW-0539">Nucleus</keyword>
<keyword evidence="6 15" id="KW-0808">Transferase</keyword>
<evidence type="ECO:0000256" key="9">
    <source>
        <dbReference type="ARBA" id="ARBA00022771"/>
    </source>
</evidence>
<comment type="subunit">
    <text evidence="15">Component of the Smc5-Smc6 complex.</text>
</comment>
<keyword evidence="11 15" id="KW-0862">Zinc</keyword>
<evidence type="ECO:0000256" key="4">
    <source>
        <dbReference type="ARBA" id="ARBA00012483"/>
    </source>
</evidence>
<keyword evidence="17" id="KW-0472">Membrane</keyword>
<evidence type="ECO:0000256" key="3">
    <source>
        <dbReference type="ARBA" id="ARBA00010258"/>
    </source>
</evidence>
<dbReference type="InterPro" id="IPR011513">
    <property type="entry name" value="Nse1"/>
</dbReference>
<dbReference type="InterPro" id="IPR014857">
    <property type="entry name" value="Nse1_RING_C4HC3-type"/>
</dbReference>
<dbReference type="GO" id="GO:0005634">
    <property type="term" value="C:nucleus"/>
    <property type="evidence" value="ECO:0007669"/>
    <property type="project" value="UniProtKB-SubCell"/>
</dbReference>
<proteinExistence type="inferred from homology"/>
<dbReference type="GO" id="GO:0061630">
    <property type="term" value="F:ubiquitin protein ligase activity"/>
    <property type="evidence" value="ECO:0007669"/>
    <property type="project" value="UniProtKB-EC"/>
</dbReference>
<evidence type="ECO:0000313" key="19">
    <source>
        <dbReference type="EMBL" id="GER41135.1"/>
    </source>
</evidence>
<dbReference type="PANTHER" id="PTHR20973">
    <property type="entry name" value="NON-SMC ELEMENT 1-RELATED"/>
    <property type="match status" value="1"/>
</dbReference>
<reference evidence="20" key="1">
    <citation type="journal article" date="2019" name="Curr. Biol.">
        <title>Genome Sequence of Striga asiatica Provides Insight into the Evolution of Plant Parasitism.</title>
        <authorList>
            <person name="Yoshida S."/>
            <person name="Kim S."/>
            <person name="Wafula E.K."/>
            <person name="Tanskanen J."/>
            <person name="Kim Y.M."/>
            <person name="Honaas L."/>
            <person name="Yang Z."/>
            <person name="Spallek T."/>
            <person name="Conn C.E."/>
            <person name="Ichihashi Y."/>
            <person name="Cheong K."/>
            <person name="Cui S."/>
            <person name="Der J.P."/>
            <person name="Gundlach H."/>
            <person name="Jiao Y."/>
            <person name="Hori C."/>
            <person name="Ishida J.K."/>
            <person name="Kasahara H."/>
            <person name="Kiba T."/>
            <person name="Kim M.S."/>
            <person name="Koo N."/>
            <person name="Laohavisit A."/>
            <person name="Lee Y.H."/>
            <person name="Lumba S."/>
            <person name="McCourt P."/>
            <person name="Mortimer J.C."/>
            <person name="Mutuku J.M."/>
            <person name="Nomura T."/>
            <person name="Sasaki-Sekimoto Y."/>
            <person name="Seto Y."/>
            <person name="Wang Y."/>
            <person name="Wakatake T."/>
            <person name="Sakakibara H."/>
            <person name="Demura T."/>
            <person name="Yamaguchi S."/>
            <person name="Yoneyama K."/>
            <person name="Manabe R.I."/>
            <person name="Nelson D.C."/>
            <person name="Schulman A.H."/>
            <person name="Timko M.P."/>
            <person name="dePamphilis C.W."/>
            <person name="Choi D."/>
            <person name="Shirasu K."/>
        </authorList>
    </citation>
    <scope>NUCLEOTIDE SEQUENCE [LARGE SCALE GENOMIC DNA]</scope>
    <source>
        <strain evidence="20">cv. UVA1</strain>
    </source>
</reference>
<keyword evidence="17" id="KW-1133">Transmembrane helix</keyword>
<evidence type="ECO:0000256" key="16">
    <source>
        <dbReference type="SAM" id="MobiDB-lite"/>
    </source>
</evidence>
<evidence type="ECO:0000256" key="6">
    <source>
        <dbReference type="ARBA" id="ARBA00022679"/>
    </source>
</evidence>
<evidence type="ECO:0000256" key="10">
    <source>
        <dbReference type="ARBA" id="ARBA00022786"/>
    </source>
</evidence>
<protein>
    <recommendedName>
        <fullName evidence="5 15">Non-structural maintenance of chromosomes element 1 homolog</fullName>
        <ecNumber evidence="4 15">2.3.2.27</ecNumber>
    </recommendedName>
</protein>
<keyword evidence="12 15" id="KW-0233">DNA recombination</keyword>
<name>A0A5A7Q790_STRAF</name>
<dbReference type="Pfam" id="PF08746">
    <property type="entry name" value="zf-RING-like"/>
    <property type="match status" value="1"/>
</dbReference>
<evidence type="ECO:0000256" key="8">
    <source>
        <dbReference type="ARBA" id="ARBA00022763"/>
    </source>
</evidence>
<feature type="compositionally biased region" description="Polar residues" evidence="16">
    <location>
        <begin position="332"/>
        <end position="342"/>
    </location>
</feature>
<keyword evidence="13 15" id="KW-0234">DNA repair</keyword>
<dbReference type="Proteomes" id="UP000325081">
    <property type="component" value="Unassembled WGS sequence"/>
</dbReference>
<sequence>IEDVNINPFLTRSQRTQLALILFPPFGAPISAINPHLLPIWLALVIFPIIILSTFPHKVGFFFSYTRRIMSSLSWRHHTLIQALLSRGPLKEDDFRSIFSQLNKKSSGFQQQLFNEYLRKINAELGYVQLELRACRNQYDGRVYYGVVNNVSDDQSKLGTKYTVPQIAFYKGIVEAIIQDAEATGCISNTDALYIRLEAQIQGATDSQSQGGSSQIPPAFKNFSMSQKEKTLEQLLKDKWLSSTPDGKIGIGVRSFLDLRSWFRTNEVPTCEVCNEAAVKAQLCGNDSCNARLHQYCLEKKFSQQRANKVCPTCGAQWPGFIVKPEGEETLNESNAHSQNPQHSERSTKRRRRMLREDHADVAESDPSLTLGATKGKKRVTRSSARVSGN</sequence>
<dbReference type="GO" id="GO:0000724">
    <property type="term" value="P:double-strand break repair via homologous recombination"/>
    <property type="evidence" value="ECO:0007669"/>
    <property type="project" value="TreeGrafter"/>
</dbReference>
<comment type="caution">
    <text evidence="19">The sequence shown here is derived from an EMBL/GenBank/DDBJ whole genome shotgun (WGS) entry which is preliminary data.</text>
</comment>
<dbReference type="AlphaFoldDB" id="A0A5A7Q790"/>
<evidence type="ECO:0000256" key="14">
    <source>
        <dbReference type="ARBA" id="ARBA00023242"/>
    </source>
</evidence>
<dbReference type="InterPro" id="IPR036388">
    <property type="entry name" value="WH-like_DNA-bd_sf"/>
</dbReference>
<keyword evidence="8 15" id="KW-0227">DNA damage</keyword>
<comment type="catalytic activity">
    <reaction evidence="1 15">
        <text>S-ubiquitinyl-[E2 ubiquitin-conjugating enzyme]-L-cysteine + [acceptor protein]-L-lysine = [E2 ubiquitin-conjugating enzyme]-L-cysteine + N(6)-ubiquitinyl-[acceptor protein]-L-lysine.</text>
        <dbReference type="EC" id="2.3.2.27"/>
    </reaction>
</comment>
<evidence type="ECO:0000313" key="20">
    <source>
        <dbReference type="Proteomes" id="UP000325081"/>
    </source>
</evidence>
<evidence type="ECO:0000256" key="15">
    <source>
        <dbReference type="RuleBase" id="RU368018"/>
    </source>
</evidence>
<dbReference type="Gene3D" id="3.30.40.10">
    <property type="entry name" value="Zinc/RING finger domain, C3HC4 (zinc finger)"/>
    <property type="match status" value="1"/>
</dbReference>
<evidence type="ECO:0000256" key="12">
    <source>
        <dbReference type="ARBA" id="ARBA00023172"/>
    </source>
</evidence>
<organism evidence="19 20">
    <name type="scientific">Striga asiatica</name>
    <name type="common">Asiatic witchweed</name>
    <name type="synonym">Buchnera asiatica</name>
    <dbReference type="NCBI Taxonomy" id="4170"/>
    <lineage>
        <taxon>Eukaryota</taxon>
        <taxon>Viridiplantae</taxon>
        <taxon>Streptophyta</taxon>
        <taxon>Embryophyta</taxon>
        <taxon>Tracheophyta</taxon>
        <taxon>Spermatophyta</taxon>
        <taxon>Magnoliopsida</taxon>
        <taxon>eudicotyledons</taxon>
        <taxon>Gunneridae</taxon>
        <taxon>Pentapetalae</taxon>
        <taxon>asterids</taxon>
        <taxon>lamiids</taxon>
        <taxon>Lamiales</taxon>
        <taxon>Orobanchaceae</taxon>
        <taxon>Buchnereae</taxon>
        <taxon>Striga</taxon>
    </lineage>
</organism>
<feature type="domain" description="Non-structural maintenance of chromosomes element 1 RING C4HC3-type" evidence="18">
    <location>
        <begin position="271"/>
        <end position="314"/>
    </location>
</feature>
<comment type="similarity">
    <text evidence="3 15">Belongs to the NSE1 family.</text>
</comment>
<dbReference type="PANTHER" id="PTHR20973:SF0">
    <property type="entry name" value="NON-STRUCTURAL MAINTENANCE OF CHROMOSOMES ELEMENT 1 HOMOLOG"/>
    <property type="match status" value="1"/>
</dbReference>
<dbReference type="Pfam" id="PF07574">
    <property type="entry name" value="SMC_Nse1"/>
    <property type="match status" value="1"/>
</dbReference>
<dbReference type="GO" id="GO:0008270">
    <property type="term" value="F:zinc ion binding"/>
    <property type="evidence" value="ECO:0007669"/>
    <property type="project" value="UniProtKB-KW"/>
</dbReference>
<dbReference type="FunFam" id="3.90.1150.220:FF:000002">
    <property type="entry name" value="Non-structural maintenance of chromosomes element 1"/>
    <property type="match status" value="1"/>
</dbReference>
<dbReference type="OrthoDB" id="185455at2759"/>
<keyword evidence="9 15" id="KW-0863">Zinc-finger</keyword>
<keyword evidence="17" id="KW-0812">Transmembrane</keyword>
<dbReference type="EC" id="2.3.2.27" evidence="4 15"/>
<dbReference type="Gene3D" id="1.10.10.10">
    <property type="entry name" value="Winged helix-like DNA-binding domain superfamily/Winged helix DNA-binding domain"/>
    <property type="match status" value="1"/>
</dbReference>
<evidence type="ECO:0000256" key="5">
    <source>
        <dbReference type="ARBA" id="ARBA00019422"/>
    </source>
</evidence>
<evidence type="ECO:0000256" key="1">
    <source>
        <dbReference type="ARBA" id="ARBA00000900"/>
    </source>
</evidence>
<evidence type="ECO:0000256" key="2">
    <source>
        <dbReference type="ARBA" id="ARBA00004123"/>
    </source>
</evidence>
<keyword evidence="10 15" id="KW-0833">Ubl conjugation pathway</keyword>
<dbReference type="InterPro" id="IPR013083">
    <property type="entry name" value="Znf_RING/FYVE/PHD"/>
</dbReference>
<evidence type="ECO:0000256" key="13">
    <source>
        <dbReference type="ARBA" id="ARBA00023204"/>
    </source>
</evidence>
<dbReference type="CDD" id="cd16493">
    <property type="entry name" value="RING-CH-C4HC3_NSE1"/>
    <property type="match status" value="1"/>
</dbReference>
<feature type="region of interest" description="Disordered" evidence="16">
    <location>
        <begin position="330"/>
        <end position="390"/>
    </location>
</feature>
<feature type="transmembrane region" description="Helical" evidence="17">
    <location>
        <begin position="40"/>
        <end position="63"/>
    </location>
</feature>
<evidence type="ECO:0000256" key="11">
    <source>
        <dbReference type="ARBA" id="ARBA00022833"/>
    </source>
</evidence>
<dbReference type="GO" id="GO:0030915">
    <property type="term" value="C:Smc5-Smc6 complex"/>
    <property type="evidence" value="ECO:0007669"/>
    <property type="project" value="UniProtKB-UniRule"/>
</dbReference>
<keyword evidence="20" id="KW-1185">Reference proteome</keyword>
<feature type="non-terminal residue" evidence="19">
    <location>
        <position position="1"/>
    </location>
</feature>
<accession>A0A5A7Q790</accession>
<dbReference type="Gene3D" id="3.90.1150.220">
    <property type="match status" value="1"/>
</dbReference>
<evidence type="ECO:0000256" key="7">
    <source>
        <dbReference type="ARBA" id="ARBA00022723"/>
    </source>
</evidence>
<gene>
    <name evidence="19" type="ORF">STAS_17835</name>
</gene>